<keyword evidence="2 3" id="KW-0472">Membrane</keyword>
<proteinExistence type="inferred from homology"/>
<dbReference type="PANTHER" id="PTHR34295">
    <property type="entry name" value="BIOTIN TRANSPORTER BIOY"/>
    <property type="match status" value="1"/>
</dbReference>
<reference evidence="4 5" key="1">
    <citation type="submission" date="2011-08" db="EMBL/GenBank/DDBJ databases">
        <authorList>
            <person name="Weinstock G."/>
            <person name="Sodergren E."/>
            <person name="Clifton S."/>
            <person name="Fulton L."/>
            <person name="Fulton B."/>
            <person name="Courtney L."/>
            <person name="Fronick C."/>
            <person name="Harrison M."/>
            <person name="Strong C."/>
            <person name="Farmer C."/>
            <person name="Delahaunty K."/>
            <person name="Markovic C."/>
            <person name="Hall O."/>
            <person name="Minx P."/>
            <person name="Tomlinson C."/>
            <person name="Mitreva M."/>
            <person name="Hou S."/>
            <person name="Chen J."/>
            <person name="Wollam A."/>
            <person name="Pepin K.H."/>
            <person name="Johnson M."/>
            <person name="Bhonagiri V."/>
            <person name="Zhang X."/>
            <person name="Suruliraj S."/>
            <person name="Warren W."/>
            <person name="Chinwalla A."/>
            <person name="Mardis E.R."/>
            <person name="Wilson R.K."/>
        </authorList>
    </citation>
    <scope>NUCLEOTIDE SEQUENCE [LARGE SCALE GENOMIC DNA]</scope>
    <source>
        <strain evidence="4 5">F0357</strain>
    </source>
</reference>
<accession>G9YGV4</accession>
<keyword evidence="2" id="KW-0813">Transport</keyword>
<dbReference type="Proteomes" id="UP000005481">
    <property type="component" value="Unassembled WGS sequence"/>
</dbReference>
<keyword evidence="2" id="KW-1003">Cell membrane</keyword>
<dbReference type="GO" id="GO:0015225">
    <property type="term" value="F:biotin transmembrane transporter activity"/>
    <property type="evidence" value="ECO:0007669"/>
    <property type="project" value="UniProtKB-UniRule"/>
</dbReference>
<evidence type="ECO:0000256" key="1">
    <source>
        <dbReference type="ARBA" id="ARBA00010692"/>
    </source>
</evidence>
<protein>
    <recommendedName>
        <fullName evidence="2">Biotin transporter</fullName>
    </recommendedName>
</protein>
<dbReference type="HOGENOM" id="CLU_077931_3_0_9"/>
<name>G9YGV4_9FIRM</name>
<evidence type="ECO:0000313" key="5">
    <source>
        <dbReference type="Proteomes" id="UP000005481"/>
    </source>
</evidence>
<dbReference type="AlphaFoldDB" id="G9YGV4"/>
<evidence type="ECO:0000313" key="4">
    <source>
        <dbReference type="EMBL" id="EHM41652.1"/>
    </source>
</evidence>
<dbReference type="Gene3D" id="1.10.1760.20">
    <property type="match status" value="1"/>
</dbReference>
<sequence>MTAIAIFAALIAVFSQFSVLIGPVPHTLQIFAVTLAGIVLGAKRGAFAVLIWILLGAFGLPVFAMAQGSLSVVFGPLIGFFFGFIVHAWICGRVRVKNFFVSFLGGAVSLAFVYFLGVAGFWAEYNYILGKSLSVGNAFAACAAPFIIFDLLKLAAAVVAGRRILKILAKAGIDLS</sequence>
<dbReference type="InterPro" id="IPR003784">
    <property type="entry name" value="BioY"/>
</dbReference>
<keyword evidence="3" id="KW-0812">Transmembrane</keyword>
<feature type="transmembrane region" description="Helical" evidence="3">
    <location>
        <begin position="72"/>
        <end position="92"/>
    </location>
</feature>
<dbReference type="PANTHER" id="PTHR34295:SF1">
    <property type="entry name" value="BIOTIN TRANSPORTER BIOY"/>
    <property type="match status" value="1"/>
</dbReference>
<comment type="caution">
    <text evidence="4">The sequence shown here is derived from an EMBL/GenBank/DDBJ whole genome shotgun (WGS) entry which is preliminary data.</text>
</comment>
<gene>
    <name evidence="4" type="ORF">HMPREF0080_00874</name>
</gene>
<dbReference type="eggNOG" id="COG1268">
    <property type="taxonomic scope" value="Bacteria"/>
</dbReference>
<dbReference type="EMBL" id="AGCJ01000030">
    <property type="protein sequence ID" value="EHM41652.1"/>
    <property type="molecule type" value="Genomic_DNA"/>
</dbReference>
<dbReference type="GO" id="GO:0005886">
    <property type="term" value="C:plasma membrane"/>
    <property type="evidence" value="ECO:0007669"/>
    <property type="project" value="UniProtKB-SubCell"/>
</dbReference>
<comment type="similarity">
    <text evidence="1 2">Belongs to the BioY family.</text>
</comment>
<keyword evidence="5" id="KW-1185">Reference proteome</keyword>
<feature type="transmembrane region" description="Helical" evidence="3">
    <location>
        <begin position="135"/>
        <end position="160"/>
    </location>
</feature>
<feature type="transmembrane region" description="Helical" evidence="3">
    <location>
        <begin position="49"/>
        <end position="66"/>
    </location>
</feature>
<feature type="transmembrane region" description="Helical" evidence="3">
    <location>
        <begin position="99"/>
        <end position="123"/>
    </location>
</feature>
<dbReference type="Pfam" id="PF02632">
    <property type="entry name" value="BioY"/>
    <property type="match status" value="1"/>
</dbReference>
<keyword evidence="3" id="KW-1133">Transmembrane helix</keyword>
<organism evidence="4 5">
    <name type="scientific">Anaeroglobus geminatus F0357</name>
    <dbReference type="NCBI Taxonomy" id="861450"/>
    <lineage>
        <taxon>Bacteria</taxon>
        <taxon>Bacillati</taxon>
        <taxon>Bacillota</taxon>
        <taxon>Negativicutes</taxon>
        <taxon>Veillonellales</taxon>
        <taxon>Veillonellaceae</taxon>
        <taxon>Anaeroglobus</taxon>
    </lineage>
</organism>
<dbReference type="STRING" id="861450.HMPREF0080_00874"/>
<evidence type="ECO:0000256" key="2">
    <source>
        <dbReference type="PIRNR" id="PIRNR016661"/>
    </source>
</evidence>
<comment type="subcellular location">
    <subcellularLocation>
        <location evidence="2">Cell membrane</location>
        <topology evidence="2">Multi-pass membrane protein</topology>
    </subcellularLocation>
</comment>
<dbReference type="PIRSF" id="PIRSF016661">
    <property type="entry name" value="BioY"/>
    <property type="match status" value="1"/>
</dbReference>
<evidence type="ECO:0000256" key="3">
    <source>
        <dbReference type="SAM" id="Phobius"/>
    </source>
</evidence>